<evidence type="ECO:0000256" key="1">
    <source>
        <dbReference type="SAM" id="Phobius"/>
    </source>
</evidence>
<dbReference type="OrthoDB" id="3038148at2759"/>
<sequence length="151" mass="16970">MSLSSGELDTILRQGELDVVQYYDGKLNTAIELALLHGIYTGIVSVALWNIFNNKFRSIGRVMVASIIFLYVATTINFSLNSKFRHDVTIGFHIIYLLSGIDKIHLDSEYVVVPEGGGVNEILGIGIRAVMSTVIADSVMIWRYWMVWGRR</sequence>
<organism evidence="2 3">
    <name type="scientific">Armillaria gallica</name>
    <name type="common">Bulbous honey fungus</name>
    <name type="synonym">Armillaria bulbosa</name>
    <dbReference type="NCBI Taxonomy" id="47427"/>
    <lineage>
        <taxon>Eukaryota</taxon>
        <taxon>Fungi</taxon>
        <taxon>Dikarya</taxon>
        <taxon>Basidiomycota</taxon>
        <taxon>Agaricomycotina</taxon>
        <taxon>Agaricomycetes</taxon>
        <taxon>Agaricomycetidae</taxon>
        <taxon>Agaricales</taxon>
        <taxon>Marasmiineae</taxon>
        <taxon>Physalacriaceae</taxon>
        <taxon>Armillaria</taxon>
    </lineage>
</organism>
<keyword evidence="1" id="KW-1133">Transmembrane helix</keyword>
<keyword evidence="1" id="KW-0812">Transmembrane</keyword>
<evidence type="ECO:0000313" key="2">
    <source>
        <dbReference type="EMBL" id="PBK98874.1"/>
    </source>
</evidence>
<evidence type="ECO:0000313" key="3">
    <source>
        <dbReference type="Proteomes" id="UP000217790"/>
    </source>
</evidence>
<keyword evidence="3" id="KW-1185">Reference proteome</keyword>
<reference evidence="3" key="1">
    <citation type="journal article" date="2017" name="Nat. Ecol. Evol.">
        <title>Genome expansion and lineage-specific genetic innovations in the forest pathogenic fungi Armillaria.</title>
        <authorList>
            <person name="Sipos G."/>
            <person name="Prasanna A.N."/>
            <person name="Walter M.C."/>
            <person name="O'Connor E."/>
            <person name="Balint B."/>
            <person name="Krizsan K."/>
            <person name="Kiss B."/>
            <person name="Hess J."/>
            <person name="Varga T."/>
            <person name="Slot J."/>
            <person name="Riley R."/>
            <person name="Boka B."/>
            <person name="Rigling D."/>
            <person name="Barry K."/>
            <person name="Lee J."/>
            <person name="Mihaltcheva S."/>
            <person name="LaButti K."/>
            <person name="Lipzen A."/>
            <person name="Waldron R."/>
            <person name="Moloney N.M."/>
            <person name="Sperisen C."/>
            <person name="Kredics L."/>
            <person name="Vagvoelgyi C."/>
            <person name="Patrignani A."/>
            <person name="Fitzpatrick D."/>
            <person name="Nagy I."/>
            <person name="Doyle S."/>
            <person name="Anderson J.B."/>
            <person name="Grigoriev I.V."/>
            <person name="Gueldener U."/>
            <person name="Muensterkoetter M."/>
            <person name="Nagy L.G."/>
        </authorList>
    </citation>
    <scope>NUCLEOTIDE SEQUENCE [LARGE SCALE GENOMIC DNA]</scope>
    <source>
        <strain evidence="3">Ar21-2</strain>
    </source>
</reference>
<dbReference type="InParanoid" id="A0A2H3DYB6"/>
<feature type="transmembrane region" description="Helical" evidence="1">
    <location>
        <begin position="33"/>
        <end position="52"/>
    </location>
</feature>
<protein>
    <submittedName>
        <fullName evidence="2">Uncharacterized protein</fullName>
    </submittedName>
</protein>
<feature type="transmembrane region" description="Helical" evidence="1">
    <location>
        <begin position="122"/>
        <end position="145"/>
    </location>
</feature>
<feature type="transmembrane region" description="Helical" evidence="1">
    <location>
        <begin position="59"/>
        <end position="80"/>
    </location>
</feature>
<name>A0A2H3DYB6_ARMGA</name>
<proteinExistence type="predicted"/>
<gene>
    <name evidence="2" type="ORF">ARMGADRAFT_482225</name>
</gene>
<dbReference type="Proteomes" id="UP000217790">
    <property type="component" value="Unassembled WGS sequence"/>
</dbReference>
<dbReference type="EMBL" id="KZ293647">
    <property type="protein sequence ID" value="PBK98874.1"/>
    <property type="molecule type" value="Genomic_DNA"/>
</dbReference>
<dbReference type="AlphaFoldDB" id="A0A2H3DYB6"/>
<keyword evidence="1" id="KW-0472">Membrane</keyword>
<accession>A0A2H3DYB6</accession>